<reference evidence="2 3" key="1">
    <citation type="submission" date="2019-09" db="EMBL/GenBank/DDBJ databases">
        <title>Report of infection by Mycobacterium simiae a patient suffering from pulmonary tuberculosis.</title>
        <authorList>
            <person name="Mohanty P.S."/>
            <person name="Bansal A.K."/>
            <person name="Singh H."/>
            <person name="Sharma S."/>
            <person name="Patil S.A."/>
            <person name="Upadhaya P."/>
            <person name="Singh P.K."/>
            <person name="Kumar D."/>
            <person name="Kumar S."/>
            <person name="Singh R.K."/>
            <person name="Chaudhary B."/>
        </authorList>
    </citation>
    <scope>NUCLEOTIDE SEQUENCE [LARGE SCALE GENOMIC DNA]</scope>
    <source>
        <strain evidence="2 3">JAL-560-SIM</strain>
    </source>
</reference>
<feature type="domain" description="FAD/NAD(P)-binding" evidence="1">
    <location>
        <begin position="4"/>
        <end position="309"/>
    </location>
</feature>
<comment type="caution">
    <text evidence="2">The sequence shown here is derived from an EMBL/GenBank/DDBJ whole genome shotgun (WGS) entry which is preliminary data.</text>
</comment>
<sequence>MNRTVVVAGAGVGGLSVADRLRAILPERDRIVLVDRSFDGTLGLSLLWVLRGWRNTDEVRVRPTAAALPGVEFVAATIESIDTAGRGVRTDIAGVIGYDALVIALGAELDTAKVPGLAEALASDVAGQFYTLDGAARLHDLVQDLKRGRVVVLVGGVPFKCPAAPFEAALLIADQLGDRHSSGAVWIDTFTPDPLPMPVAGPEVGKALVGMLESRGVGFHPGKTVTAVDAAARTLRFADGGSESFDLLAVVPPHAPTAAVVSTELALTGWIPVDPATLATTASGVWAIGDTTVLTLPNGKPLPKAAVFAKSEAEVVAYGVARHLGYEVPELAFTGEGACYVEVGGHEAAKGAGNFLNPPAPSVTLHEPSREFHEEKAAEEREWIARWNTVTP</sequence>
<dbReference type="GO" id="GO:0016491">
    <property type="term" value="F:oxidoreductase activity"/>
    <property type="evidence" value="ECO:0007669"/>
    <property type="project" value="InterPro"/>
</dbReference>
<dbReference type="InterPro" id="IPR052541">
    <property type="entry name" value="SQRD"/>
</dbReference>
<proteinExistence type="predicted"/>
<dbReference type="OrthoDB" id="9802771at2"/>
<dbReference type="PANTHER" id="PTHR43755">
    <property type="match status" value="1"/>
</dbReference>
<gene>
    <name evidence="2" type="ORF">F0Q45_21445</name>
</gene>
<dbReference type="InterPro" id="IPR036188">
    <property type="entry name" value="FAD/NAD-bd_sf"/>
</dbReference>
<dbReference type="PANTHER" id="PTHR43755:SF1">
    <property type="entry name" value="FAD-DEPENDENT PYRIDINE NUCLEOTIDE-DISULPHIDE OXIDOREDUCTASE"/>
    <property type="match status" value="1"/>
</dbReference>
<name>A0A5B1BK75_MYCSI</name>
<organism evidence="2 3">
    <name type="scientific">Mycobacterium simiae</name>
    <name type="common">Mycobacterium habana</name>
    <dbReference type="NCBI Taxonomy" id="1784"/>
    <lineage>
        <taxon>Bacteria</taxon>
        <taxon>Bacillati</taxon>
        <taxon>Actinomycetota</taxon>
        <taxon>Actinomycetes</taxon>
        <taxon>Mycobacteriales</taxon>
        <taxon>Mycobacteriaceae</taxon>
        <taxon>Mycobacterium</taxon>
        <taxon>Mycobacterium simiae complex</taxon>
    </lineage>
</organism>
<dbReference type="Gene3D" id="3.50.50.60">
    <property type="entry name" value="FAD/NAD(P)-binding domain"/>
    <property type="match status" value="2"/>
</dbReference>
<dbReference type="RefSeq" id="WP_149655848.1">
    <property type="nucleotide sequence ID" value="NZ_VTZN01000178.1"/>
</dbReference>
<dbReference type="Proteomes" id="UP000324701">
    <property type="component" value="Unassembled WGS sequence"/>
</dbReference>
<dbReference type="EMBL" id="VTZN01000178">
    <property type="protein sequence ID" value="KAA1248275.1"/>
    <property type="molecule type" value="Genomic_DNA"/>
</dbReference>
<dbReference type="AlphaFoldDB" id="A0A5B1BK75"/>
<keyword evidence="3" id="KW-1185">Reference proteome</keyword>
<accession>A0A5B1BK75</accession>
<evidence type="ECO:0000259" key="1">
    <source>
        <dbReference type="Pfam" id="PF07992"/>
    </source>
</evidence>
<dbReference type="Pfam" id="PF07992">
    <property type="entry name" value="Pyr_redox_2"/>
    <property type="match status" value="1"/>
</dbReference>
<evidence type="ECO:0000313" key="3">
    <source>
        <dbReference type="Proteomes" id="UP000324701"/>
    </source>
</evidence>
<protein>
    <submittedName>
        <fullName evidence="2">NAD(P)/FAD-dependent oxidoreductase</fullName>
    </submittedName>
</protein>
<evidence type="ECO:0000313" key="2">
    <source>
        <dbReference type="EMBL" id="KAA1248275.1"/>
    </source>
</evidence>
<dbReference type="InterPro" id="IPR023753">
    <property type="entry name" value="FAD/NAD-binding_dom"/>
</dbReference>
<dbReference type="SUPFAM" id="SSF51905">
    <property type="entry name" value="FAD/NAD(P)-binding domain"/>
    <property type="match status" value="2"/>
</dbReference>
<dbReference type="PRINTS" id="PR00368">
    <property type="entry name" value="FADPNR"/>
</dbReference>